<sequence length="445" mass="50054">MNTVHSRARSLSSIQLLDSGTWISQKTSLRDTMKATVAPIQVESRYLSPDIVKGYLSPLSEDQRMGVLESRRAVQDIVDKYKEPTRSKDSKMRRFFSGLRQDKEQLQSGNLLVVVNIPAAVQKSELSLVSNWLRLVSTKTDSQEKRRFLDRIDNDKIQEVYARTIDKPLDRLEFLLNIEMPTQLGNIAETRDVLRAICEHTGVCLDILDNTLMNFVSDIPSLVVLDARSPDISLKVASGLPSNVAVRCRNANEIFSAIKILEHIAQPTLYPTVSHDGLPICIHTTGNPDTFLALNYTPEVEDEVVRLVTRGIKMPKIMLKIAIEDLALFCDTWQDSILPTFVIGVEVDCSCVRFASYFNSQAQEEYRTERNVLGTMFSPMEPEAPPSKLSWIKTLFRSSKEKRGGAGNEAAVDELTAASKEITDGISKFYSFLNYLHTAFNEQVN</sequence>
<dbReference type="SUPFAM" id="SSF51569">
    <property type="entry name" value="Aldolase"/>
    <property type="match status" value="1"/>
</dbReference>
<reference evidence="2" key="2">
    <citation type="journal article" date="2013" name="G3 (Bethesda)">
        <title>Genomes of Ashbya fungi isolated from insects reveal four mating-type loci, numerous translocations, lack of transposons, and distinct gene duplications.</title>
        <authorList>
            <person name="Dietrich F.S."/>
            <person name="Voegeli S."/>
            <person name="Kuo S."/>
            <person name="Philippsen P."/>
        </authorList>
    </citation>
    <scope>GENOME REANNOTATION</scope>
    <source>
        <strain evidence="2">ATCC 10895 / CBS 109.51 / FGSC 9923 / NRRL Y-1056</strain>
    </source>
</reference>
<keyword evidence="2" id="KW-1185">Reference proteome</keyword>
<accession>Q753P2</accession>
<dbReference type="HOGENOM" id="CLU_615339_0_0_1"/>
<dbReference type="OrthoDB" id="10406471at2759"/>
<dbReference type="KEGG" id="ago:AGOS_AFR270W"/>
<organism evidence="1 2">
    <name type="scientific">Eremothecium gossypii (strain ATCC 10895 / CBS 109.51 / FGSC 9923 / NRRL Y-1056)</name>
    <name type="common">Yeast</name>
    <name type="synonym">Ashbya gossypii</name>
    <dbReference type="NCBI Taxonomy" id="284811"/>
    <lineage>
        <taxon>Eukaryota</taxon>
        <taxon>Fungi</taxon>
        <taxon>Dikarya</taxon>
        <taxon>Ascomycota</taxon>
        <taxon>Saccharomycotina</taxon>
        <taxon>Saccharomycetes</taxon>
        <taxon>Saccharomycetales</taxon>
        <taxon>Saccharomycetaceae</taxon>
        <taxon>Eremothecium</taxon>
    </lineage>
</organism>
<evidence type="ECO:0000313" key="2">
    <source>
        <dbReference type="Proteomes" id="UP000000591"/>
    </source>
</evidence>
<gene>
    <name evidence="1" type="ORF">AGOS_AFR270W</name>
</gene>
<protein>
    <submittedName>
        <fullName evidence="1">AFR270Wp</fullName>
    </submittedName>
</protein>
<dbReference type="GeneID" id="4622080"/>
<dbReference type="InterPro" id="IPR013785">
    <property type="entry name" value="Aldolase_TIM"/>
</dbReference>
<reference evidence="1 2" key="1">
    <citation type="journal article" date="2004" name="Science">
        <title>The Ashbya gossypii genome as a tool for mapping the ancient Saccharomyces cerevisiae genome.</title>
        <authorList>
            <person name="Dietrich F.S."/>
            <person name="Voegeli S."/>
            <person name="Brachat S."/>
            <person name="Lerch A."/>
            <person name="Gates K."/>
            <person name="Steiner S."/>
            <person name="Mohr C."/>
            <person name="Pohlmann R."/>
            <person name="Luedi P."/>
            <person name="Choi S."/>
            <person name="Wing R.A."/>
            <person name="Flavier A."/>
            <person name="Gaffney T.D."/>
            <person name="Philippsen P."/>
        </authorList>
    </citation>
    <scope>NUCLEOTIDE SEQUENCE [LARGE SCALE GENOMIC DNA]</scope>
    <source>
        <strain evidence="2">ATCC 10895 / CBS 109.51 / FGSC 9923 / NRRL Y-1056</strain>
    </source>
</reference>
<dbReference type="Proteomes" id="UP000000591">
    <property type="component" value="Chromosome VI"/>
</dbReference>
<dbReference type="Gene3D" id="3.20.20.70">
    <property type="entry name" value="Aldolase class I"/>
    <property type="match status" value="1"/>
</dbReference>
<name>Q753P2_EREGS</name>
<dbReference type="EMBL" id="AE016819">
    <property type="protein sequence ID" value="AAS53641.2"/>
    <property type="molecule type" value="Genomic_DNA"/>
</dbReference>
<dbReference type="RefSeq" id="NP_985817.2">
    <property type="nucleotide sequence ID" value="NM_211172.2"/>
</dbReference>
<dbReference type="AlphaFoldDB" id="Q753P2"/>
<dbReference type="InParanoid" id="Q753P2"/>
<evidence type="ECO:0000313" key="1">
    <source>
        <dbReference type="EMBL" id="AAS53641.2"/>
    </source>
</evidence>
<proteinExistence type="predicted"/>